<evidence type="ECO:0000259" key="3">
    <source>
        <dbReference type="Pfam" id="PF00931"/>
    </source>
</evidence>
<organism evidence="4 5">
    <name type="scientific">Parasponia andersonii</name>
    <name type="common">Sponia andersonii</name>
    <dbReference type="NCBI Taxonomy" id="3476"/>
    <lineage>
        <taxon>Eukaryota</taxon>
        <taxon>Viridiplantae</taxon>
        <taxon>Streptophyta</taxon>
        <taxon>Embryophyta</taxon>
        <taxon>Tracheophyta</taxon>
        <taxon>Spermatophyta</taxon>
        <taxon>Magnoliopsida</taxon>
        <taxon>eudicotyledons</taxon>
        <taxon>Gunneridae</taxon>
        <taxon>Pentapetalae</taxon>
        <taxon>rosids</taxon>
        <taxon>fabids</taxon>
        <taxon>Rosales</taxon>
        <taxon>Cannabaceae</taxon>
        <taxon>Parasponia</taxon>
    </lineage>
</organism>
<dbReference type="PRINTS" id="PR00364">
    <property type="entry name" value="DISEASERSIST"/>
</dbReference>
<proteinExistence type="predicted"/>
<dbReference type="Pfam" id="PF13855">
    <property type="entry name" value="LRR_8"/>
    <property type="match status" value="3"/>
</dbReference>
<dbReference type="PANTHER" id="PTHR45752">
    <property type="entry name" value="LEUCINE-RICH REPEAT-CONTAINING"/>
    <property type="match status" value="1"/>
</dbReference>
<accession>A0A2P5BKK6</accession>
<dbReference type="GO" id="GO:0043531">
    <property type="term" value="F:ADP binding"/>
    <property type="evidence" value="ECO:0007669"/>
    <property type="project" value="InterPro"/>
</dbReference>
<dbReference type="SMART" id="SM00369">
    <property type="entry name" value="LRR_TYP"/>
    <property type="match status" value="9"/>
</dbReference>
<dbReference type="PROSITE" id="PS51450">
    <property type="entry name" value="LRR"/>
    <property type="match status" value="2"/>
</dbReference>
<dbReference type="Pfam" id="PF00931">
    <property type="entry name" value="NB-ARC"/>
    <property type="match status" value="1"/>
</dbReference>
<dbReference type="InterPro" id="IPR002182">
    <property type="entry name" value="NB-ARC"/>
</dbReference>
<dbReference type="SUPFAM" id="SSF52540">
    <property type="entry name" value="P-loop containing nucleoside triphosphate hydrolases"/>
    <property type="match status" value="1"/>
</dbReference>
<dbReference type="Gene3D" id="3.80.10.10">
    <property type="entry name" value="Ribonuclease Inhibitor"/>
    <property type="match status" value="5"/>
</dbReference>
<keyword evidence="1" id="KW-0433">Leucine-rich repeat</keyword>
<dbReference type="InterPro" id="IPR001611">
    <property type="entry name" value="Leu-rich_rpt"/>
</dbReference>
<dbReference type="InterPro" id="IPR050715">
    <property type="entry name" value="LRR-SigEffector_domain"/>
</dbReference>
<dbReference type="Gene3D" id="3.40.50.300">
    <property type="entry name" value="P-loop containing nucleotide triphosphate hydrolases"/>
    <property type="match status" value="1"/>
</dbReference>
<dbReference type="PANTHER" id="PTHR45752:SF195">
    <property type="entry name" value="LEUCINE-RICH REPEAT (LRR) FAMILY PROTEIN-RELATED"/>
    <property type="match status" value="1"/>
</dbReference>
<reference evidence="5" key="1">
    <citation type="submission" date="2016-06" db="EMBL/GenBank/DDBJ databases">
        <title>Parallel loss of symbiosis genes in relatives of nitrogen-fixing non-legume Parasponia.</title>
        <authorList>
            <person name="Van Velzen R."/>
            <person name="Holmer R."/>
            <person name="Bu F."/>
            <person name="Rutten L."/>
            <person name="Van Zeijl A."/>
            <person name="Liu W."/>
            <person name="Santuari L."/>
            <person name="Cao Q."/>
            <person name="Sharma T."/>
            <person name="Shen D."/>
            <person name="Roswanjaya Y."/>
            <person name="Wardhani T."/>
            <person name="Kalhor M.S."/>
            <person name="Jansen J."/>
            <person name="Van den Hoogen J."/>
            <person name="Gungor B."/>
            <person name="Hartog M."/>
            <person name="Hontelez J."/>
            <person name="Verver J."/>
            <person name="Yang W.-C."/>
            <person name="Schijlen E."/>
            <person name="Repin R."/>
            <person name="Schilthuizen M."/>
            <person name="Schranz E."/>
            <person name="Heidstra R."/>
            <person name="Miyata K."/>
            <person name="Fedorova E."/>
            <person name="Kohlen W."/>
            <person name="Bisseling T."/>
            <person name="Smit S."/>
            <person name="Geurts R."/>
        </authorList>
    </citation>
    <scope>NUCLEOTIDE SEQUENCE [LARGE SCALE GENOMIC DNA]</scope>
    <source>
        <strain evidence="5">cv. WU1-14</strain>
    </source>
</reference>
<keyword evidence="5" id="KW-1185">Reference proteome</keyword>
<gene>
    <name evidence="4" type="ORF">PanWU01x14_230930</name>
</gene>
<dbReference type="Proteomes" id="UP000237105">
    <property type="component" value="Unassembled WGS sequence"/>
</dbReference>
<name>A0A2P5BKK6_PARAD</name>
<dbReference type="EMBL" id="JXTB01000263">
    <property type="protein sequence ID" value="PON49321.1"/>
    <property type="molecule type" value="Genomic_DNA"/>
</dbReference>
<sequence length="1267" mass="143874">MASGTVGKAKEEILQWLVDGNVTTVILTGKHGVGKTTMAREIHNLVEQEGLAYLILWVHLNRKYDERILHEKIAQQLSIFSTAEKLEDDDEEEKLEPLQQKITKKLGELKSPRRGGKKFFLVIADDVPLKLNDEEIMSQLYTLVPWYEQNFFKVLITRRENDQLTTDELKKKHNQNGKTRIYQLSPLDSKESLTLFEERLKTTISGLDFKQLSQAVVEISKGIPAAIITIAEALKYIGQHESGISFLKRVLKDAASDHESAYHLTRLIYYWCDMLPDSMANCFLHSLQFFRRHGGVHHNELIAHWILEGCLGRVDQIQKAYDDGHHVLMELIGRGMLKRQEDDVVVMEGTVLSISDHLCSHLNWIASLGLANVFEDEKWERFGRITPTDDMIKSLCSRKNWEQVSTLLINGKRLCREDAKTFYQSMQELQVLAVFNPLFPLPLSKMTNLRVLVLRGCDALENIGDIRDLANLRACELSGAISLKSIPDDLFFHMPILRSVNLSLPNIKSLPTSLFSRRELRWLILRGCSCLEELQSLEALENLEVIDLSGALSLKKIQDDNFSSLKKLQMLNLSQSQVDSLPSIHNLGELTHLLLSGCSYMRRLPSLETIPKLQVLDLFGAGSLEKLEEQSLKDMGELKVLDLSGTAIRQLPAYISELSHLYLRDCSFLVRLPSTREMKQLQVLDLSGARDLVEIEDQSLNHLRFLRILNLSKSKLKKLPSISGLKILQTLILSGCVNLVELPHLDALEELEVLDLSGCSSLKVIKDESFEKLSHLQKLDLSETQIEFLPTLCKPSNLSHLLLRSCINLKKLSPGVSLSKLVEIDLSGARSLGEIEAQFLKPMSHLQILDLSGTRLAELQSLSELKKLRQLKLGDCSLLKTLQNLASLKELEILDISGTAVGYLPPLDNCSNLRQLLLKDCSQMEDLLGLGKLSNLEVLDLSGTRMKKFPYEIQELTCLKHLDLPDLKDVNEIDWGKIKHLPEEVNWDQCGITKHNITLGKSDKISMSLRGTKFFKYLEKNPELLETVFKQFHLFVGPPKEQGEDRTFCLFKGEPFFRDVCFLTRHFPKDNNRFLEVSGSYRLPNGFESILKHTQYFSLIDNDCISFLSDLGAENVPAMRGCWIEKCSEMKSILSGEDGGSRMGRNLEVLWISNVPRLMSLGGGNLQTMDFKNLKHLYLDCCPMIEHVFYSSQMPENLETIHAKFCKRLKTLFRCKTEAGSCTLQKLLTVRLFELPEFESLGMEFPSEKLKLEHGKCPMFVSSNLDG</sequence>
<dbReference type="InterPro" id="IPR003591">
    <property type="entry name" value="Leu-rich_rpt_typical-subtyp"/>
</dbReference>
<evidence type="ECO:0000256" key="1">
    <source>
        <dbReference type="ARBA" id="ARBA00022614"/>
    </source>
</evidence>
<dbReference type="OrthoDB" id="122245at2759"/>
<evidence type="ECO:0000256" key="2">
    <source>
        <dbReference type="ARBA" id="ARBA00022737"/>
    </source>
</evidence>
<comment type="caution">
    <text evidence="4">The sequence shown here is derived from an EMBL/GenBank/DDBJ whole genome shotgun (WGS) entry which is preliminary data.</text>
</comment>
<protein>
    <submittedName>
        <fullName evidence="4">NB-ARC domain containing protein</fullName>
    </submittedName>
</protein>
<feature type="domain" description="NB-ARC" evidence="3">
    <location>
        <begin position="8"/>
        <end position="198"/>
    </location>
</feature>
<keyword evidence="2" id="KW-0677">Repeat</keyword>
<evidence type="ECO:0000313" key="5">
    <source>
        <dbReference type="Proteomes" id="UP000237105"/>
    </source>
</evidence>
<evidence type="ECO:0000313" key="4">
    <source>
        <dbReference type="EMBL" id="PON49321.1"/>
    </source>
</evidence>
<dbReference type="SUPFAM" id="SSF52058">
    <property type="entry name" value="L domain-like"/>
    <property type="match status" value="3"/>
</dbReference>
<dbReference type="AlphaFoldDB" id="A0A2P5BKK6"/>
<dbReference type="InterPro" id="IPR032675">
    <property type="entry name" value="LRR_dom_sf"/>
</dbReference>
<dbReference type="InterPro" id="IPR027417">
    <property type="entry name" value="P-loop_NTPase"/>
</dbReference>